<gene>
    <name evidence="2" type="ORF">METZ01_LOCUS325758</name>
</gene>
<feature type="coiled-coil region" evidence="1">
    <location>
        <begin position="6"/>
        <end position="33"/>
    </location>
</feature>
<dbReference type="AlphaFoldDB" id="A0A382PHN2"/>
<keyword evidence="1" id="KW-0175">Coiled coil</keyword>
<protein>
    <submittedName>
        <fullName evidence="2">Uncharacterized protein</fullName>
    </submittedName>
</protein>
<sequence>MDSTEYVELLAKEARLQEELNTVSNRLYELQQEMLKHFGNNAGSIVAEALVP</sequence>
<organism evidence="2">
    <name type="scientific">marine metagenome</name>
    <dbReference type="NCBI Taxonomy" id="408172"/>
    <lineage>
        <taxon>unclassified sequences</taxon>
        <taxon>metagenomes</taxon>
        <taxon>ecological metagenomes</taxon>
    </lineage>
</organism>
<name>A0A382PHN2_9ZZZZ</name>
<reference evidence="2" key="1">
    <citation type="submission" date="2018-05" db="EMBL/GenBank/DDBJ databases">
        <authorList>
            <person name="Lanie J.A."/>
            <person name="Ng W.-L."/>
            <person name="Kazmierczak K.M."/>
            <person name="Andrzejewski T.M."/>
            <person name="Davidsen T.M."/>
            <person name="Wayne K.J."/>
            <person name="Tettelin H."/>
            <person name="Glass J.I."/>
            <person name="Rusch D."/>
            <person name="Podicherti R."/>
            <person name="Tsui H.-C.T."/>
            <person name="Winkler M.E."/>
        </authorList>
    </citation>
    <scope>NUCLEOTIDE SEQUENCE</scope>
</reference>
<accession>A0A382PHN2</accession>
<evidence type="ECO:0000313" key="2">
    <source>
        <dbReference type="EMBL" id="SVC72904.1"/>
    </source>
</evidence>
<evidence type="ECO:0000256" key="1">
    <source>
        <dbReference type="SAM" id="Coils"/>
    </source>
</evidence>
<proteinExistence type="predicted"/>
<dbReference type="EMBL" id="UINC01107494">
    <property type="protein sequence ID" value="SVC72904.1"/>
    <property type="molecule type" value="Genomic_DNA"/>
</dbReference>